<dbReference type="InterPro" id="IPR003118">
    <property type="entry name" value="Pointed_dom"/>
</dbReference>
<protein>
    <submittedName>
        <fullName evidence="7">Protein C-ets-1 isoform X5</fullName>
    </submittedName>
</protein>
<evidence type="ECO:0000259" key="4">
    <source>
        <dbReference type="PROSITE" id="PS50061"/>
    </source>
</evidence>
<keyword evidence="2 3" id="KW-0238">DNA-binding</keyword>
<evidence type="ECO:0000256" key="3">
    <source>
        <dbReference type="RuleBase" id="RU004019"/>
    </source>
</evidence>
<dbReference type="PROSITE" id="PS51433">
    <property type="entry name" value="PNT"/>
    <property type="match status" value="1"/>
</dbReference>
<dbReference type="InterPro" id="IPR013761">
    <property type="entry name" value="SAM/pointed_sf"/>
</dbReference>
<dbReference type="Pfam" id="PF00178">
    <property type="entry name" value="Ets"/>
    <property type="match status" value="1"/>
</dbReference>
<comment type="subcellular location">
    <subcellularLocation>
        <location evidence="3">Nucleus</location>
    </subcellularLocation>
</comment>
<dbReference type="Gene3D" id="1.10.150.50">
    <property type="entry name" value="Transcription Factor, Ets-1"/>
    <property type="match status" value="1"/>
</dbReference>
<keyword evidence="6" id="KW-1185">Reference proteome</keyword>
<dbReference type="PROSITE" id="PS50061">
    <property type="entry name" value="ETS_DOMAIN_3"/>
    <property type="match status" value="1"/>
</dbReference>
<organism evidence="6 7">
    <name type="scientific">Octopus sinensis</name>
    <name type="common">East Asian common octopus</name>
    <dbReference type="NCBI Taxonomy" id="2607531"/>
    <lineage>
        <taxon>Eukaryota</taxon>
        <taxon>Metazoa</taxon>
        <taxon>Spiralia</taxon>
        <taxon>Lophotrochozoa</taxon>
        <taxon>Mollusca</taxon>
        <taxon>Cephalopoda</taxon>
        <taxon>Coleoidea</taxon>
        <taxon>Octopodiformes</taxon>
        <taxon>Octopoda</taxon>
        <taxon>Incirrata</taxon>
        <taxon>Octopodidae</taxon>
        <taxon>Octopus</taxon>
    </lineage>
</organism>
<proteinExistence type="inferred from homology"/>
<gene>
    <name evidence="7" type="primary">LOC115211946</name>
</gene>
<dbReference type="InterPro" id="IPR046328">
    <property type="entry name" value="ETS_fam"/>
</dbReference>
<dbReference type="FunFam" id="1.10.10.10:FF:000097">
    <property type="entry name" value="Protein c-ets-1 isoform 1"/>
    <property type="match status" value="1"/>
</dbReference>
<sequence length="447" mass="51722">MLTSGSPSPVRICNGVATGVAGNNSPARQMRTGGYHSQFWTVHSRSNPQNLRIENPYQKRQQFAKDYSNNHILPLTPGTTQKVSQALFASFKSFEKEQQRLNIPRDPVQWNKINVMQWLEWVRQEYALNGIRTDRFNMTGKEMCQLGKDAFLERAPPYVGDILWEHLEVMKRGTYQMSDSIQTMAEMNGEAVIPVNHLYEDNSDYHNLENMQQQHANFYDHPEFYPILQENKYRPIPTKNISRAQYIHEVTGDNYYDHQPYQTVPSIKSECAWSTQEYGQDISAQESWSMNNEMRTNLHSASFRSLQTSPSDNTNTGSDGKPVIQAAALAGYSGSGPIQLWQFLLELLTDKSCQHFISWTGDGWEFKLSDPDEVARRWGVRKNKPKMNYEKLSRGLRYYYDKNIIHKTAGKRYVYRFVCDLQGLLGYSPEELFEACDIKPQKDKDDE</sequence>
<evidence type="ECO:0000313" key="7">
    <source>
        <dbReference type="RefSeq" id="XP_029636564.1"/>
    </source>
</evidence>
<dbReference type="GO" id="GO:0005634">
    <property type="term" value="C:nucleus"/>
    <property type="evidence" value="ECO:0007669"/>
    <property type="project" value="UniProtKB-SubCell"/>
</dbReference>
<name>A0A6P7SDT3_9MOLL</name>
<dbReference type="PANTHER" id="PTHR11849">
    <property type="entry name" value="ETS"/>
    <property type="match status" value="1"/>
</dbReference>
<feature type="domain" description="PNT" evidence="5">
    <location>
        <begin position="89"/>
        <end position="174"/>
    </location>
</feature>
<dbReference type="Gene3D" id="1.10.10.10">
    <property type="entry name" value="Winged helix-like DNA-binding domain superfamily/Winged helix DNA-binding domain"/>
    <property type="match status" value="1"/>
</dbReference>
<dbReference type="PRINTS" id="PR00454">
    <property type="entry name" value="ETSDOMAIN"/>
</dbReference>
<evidence type="ECO:0000259" key="5">
    <source>
        <dbReference type="PROSITE" id="PS51433"/>
    </source>
</evidence>
<dbReference type="PANTHER" id="PTHR11849:SF289">
    <property type="entry name" value="ETS-LIKE PROTEIN POINTED"/>
    <property type="match status" value="1"/>
</dbReference>
<dbReference type="InterPro" id="IPR036390">
    <property type="entry name" value="WH_DNA-bd_sf"/>
</dbReference>
<dbReference type="GO" id="GO:0030154">
    <property type="term" value="P:cell differentiation"/>
    <property type="evidence" value="ECO:0007669"/>
    <property type="project" value="TreeGrafter"/>
</dbReference>
<accession>A0A6P7SDT3</accession>
<dbReference type="GO" id="GO:0000981">
    <property type="term" value="F:DNA-binding transcription factor activity, RNA polymerase II-specific"/>
    <property type="evidence" value="ECO:0007669"/>
    <property type="project" value="TreeGrafter"/>
</dbReference>
<dbReference type="Proteomes" id="UP000515154">
    <property type="component" value="Linkage group LG5"/>
</dbReference>
<evidence type="ECO:0000256" key="1">
    <source>
        <dbReference type="ARBA" id="ARBA00005562"/>
    </source>
</evidence>
<dbReference type="PROSITE" id="PS00346">
    <property type="entry name" value="ETS_DOMAIN_2"/>
    <property type="match status" value="1"/>
</dbReference>
<dbReference type="GO" id="GO:0043565">
    <property type="term" value="F:sequence-specific DNA binding"/>
    <property type="evidence" value="ECO:0007669"/>
    <property type="project" value="InterPro"/>
</dbReference>
<dbReference type="FunFam" id="1.10.150.50:FF:000014">
    <property type="entry name" value="Protein c-ets-1 isoform 1"/>
    <property type="match status" value="1"/>
</dbReference>
<reference evidence="7" key="1">
    <citation type="submission" date="2025-08" db="UniProtKB">
        <authorList>
            <consortium name="RefSeq"/>
        </authorList>
    </citation>
    <scope>IDENTIFICATION</scope>
</reference>
<dbReference type="AlphaFoldDB" id="A0A6P7SDT3"/>
<evidence type="ECO:0000256" key="2">
    <source>
        <dbReference type="ARBA" id="ARBA00023125"/>
    </source>
</evidence>
<dbReference type="Pfam" id="PF02198">
    <property type="entry name" value="SAM_PNT"/>
    <property type="match status" value="1"/>
</dbReference>
<dbReference type="SUPFAM" id="SSF47769">
    <property type="entry name" value="SAM/Pointed domain"/>
    <property type="match status" value="1"/>
</dbReference>
<dbReference type="InterPro" id="IPR000418">
    <property type="entry name" value="Ets_dom"/>
</dbReference>
<dbReference type="RefSeq" id="XP_029636564.1">
    <property type="nucleotide sequence ID" value="XM_029780704.2"/>
</dbReference>
<dbReference type="InterPro" id="IPR036388">
    <property type="entry name" value="WH-like_DNA-bd_sf"/>
</dbReference>
<dbReference type="PROSITE" id="PS00345">
    <property type="entry name" value="ETS_DOMAIN_1"/>
    <property type="match status" value="1"/>
</dbReference>
<keyword evidence="3" id="KW-0539">Nucleus</keyword>
<dbReference type="SMART" id="SM00251">
    <property type="entry name" value="SAM_PNT"/>
    <property type="match status" value="1"/>
</dbReference>
<comment type="similarity">
    <text evidence="1 3">Belongs to the ETS family.</text>
</comment>
<evidence type="ECO:0000313" key="6">
    <source>
        <dbReference type="Proteomes" id="UP000515154"/>
    </source>
</evidence>
<dbReference type="SUPFAM" id="SSF46785">
    <property type="entry name" value="Winged helix' DNA-binding domain"/>
    <property type="match status" value="1"/>
</dbReference>
<feature type="domain" description="ETS" evidence="4">
    <location>
        <begin position="338"/>
        <end position="418"/>
    </location>
</feature>
<dbReference type="SMART" id="SM00413">
    <property type="entry name" value="ETS"/>
    <property type="match status" value="1"/>
</dbReference>